<comment type="caution">
    <text evidence="7">The sequence shown here is derived from an EMBL/GenBank/DDBJ whole genome shotgun (WGS) entry which is preliminary data.</text>
</comment>
<feature type="transmembrane region" description="Helical" evidence="6">
    <location>
        <begin position="334"/>
        <end position="354"/>
    </location>
</feature>
<sequence length="428" mass="46071">MARWSSSTARQRVVHTWAALVYWTGKVAGVLVLAETAAADRRQFAATATSAVRWRLAAARAWNAVCLAAVAHRIVVETWPVTVQAVTQLPQASCYDTVCGGVWCVYACVYYAVAWLDRTSEICALVAAVTWRRRSTAECLNSAAAGHLDDDDGGGGGGSAGKPSSAVIGVPWHAYLIVAFPVAQFTMAANVISPGHHSAWRTAATAVAAVASCAPVATHGTAAALLVVASSSMRSVNRSITRLLPVGRMRRVRSSADDGRLDGADDDENCRQRDVIARLARRHWRITGLVTGGVCGAYGVDLMAAVLLAAVRVTYVAISVFHRLTDDSDARTNMSLAVVVQLIAWFGQFTYLAYTCDELAAQSSEMFDNLNTLLLDIFKESRLSGEPYISKMQEIEAIIGVTLTYFIVLLQFESSHSSTMHNDTLIHT</sequence>
<evidence type="ECO:0000256" key="1">
    <source>
        <dbReference type="ARBA" id="ARBA00004651"/>
    </source>
</evidence>
<dbReference type="GO" id="GO:0050909">
    <property type="term" value="P:sensory perception of taste"/>
    <property type="evidence" value="ECO:0007669"/>
    <property type="project" value="InterPro"/>
</dbReference>
<evidence type="ECO:0000313" key="8">
    <source>
        <dbReference type="Proteomes" id="UP000475862"/>
    </source>
</evidence>
<keyword evidence="5 6" id="KW-0472">Membrane</keyword>
<keyword evidence="8" id="KW-1185">Reference proteome</keyword>
<dbReference type="Proteomes" id="UP000475862">
    <property type="component" value="Unassembled WGS sequence"/>
</dbReference>
<dbReference type="AlphaFoldDB" id="A0A6G0U1I6"/>
<evidence type="ECO:0000313" key="7">
    <source>
        <dbReference type="EMBL" id="KAE9542934.1"/>
    </source>
</evidence>
<keyword evidence="2 6" id="KW-1003">Cell membrane</keyword>
<comment type="similarity">
    <text evidence="6">Belongs to the insect chemoreceptor superfamily. Gustatory receptor (GR) family.</text>
</comment>
<evidence type="ECO:0000256" key="3">
    <source>
        <dbReference type="ARBA" id="ARBA00022692"/>
    </source>
</evidence>
<proteinExistence type="inferred from homology"/>
<keyword evidence="6" id="KW-0807">Transducer</keyword>
<comment type="subcellular location">
    <subcellularLocation>
        <location evidence="1 6">Cell membrane</location>
        <topology evidence="1 6">Multi-pass membrane protein</topology>
    </subcellularLocation>
</comment>
<dbReference type="OrthoDB" id="6622728at2759"/>
<dbReference type="GO" id="GO:0007165">
    <property type="term" value="P:signal transduction"/>
    <property type="evidence" value="ECO:0007669"/>
    <property type="project" value="UniProtKB-KW"/>
</dbReference>
<name>A0A6G0U1I6_APHGL</name>
<dbReference type="GO" id="GO:0005886">
    <property type="term" value="C:plasma membrane"/>
    <property type="evidence" value="ECO:0007669"/>
    <property type="project" value="UniProtKB-SubCell"/>
</dbReference>
<keyword evidence="4 6" id="KW-1133">Transmembrane helix</keyword>
<organism evidence="7 8">
    <name type="scientific">Aphis glycines</name>
    <name type="common">Soybean aphid</name>
    <dbReference type="NCBI Taxonomy" id="307491"/>
    <lineage>
        <taxon>Eukaryota</taxon>
        <taxon>Metazoa</taxon>
        <taxon>Ecdysozoa</taxon>
        <taxon>Arthropoda</taxon>
        <taxon>Hexapoda</taxon>
        <taxon>Insecta</taxon>
        <taxon>Pterygota</taxon>
        <taxon>Neoptera</taxon>
        <taxon>Paraneoptera</taxon>
        <taxon>Hemiptera</taxon>
        <taxon>Sternorrhyncha</taxon>
        <taxon>Aphidomorpha</taxon>
        <taxon>Aphidoidea</taxon>
        <taxon>Aphididae</taxon>
        <taxon>Aphidini</taxon>
        <taxon>Aphis</taxon>
        <taxon>Aphis</taxon>
    </lineage>
</organism>
<evidence type="ECO:0000256" key="2">
    <source>
        <dbReference type="ARBA" id="ARBA00022475"/>
    </source>
</evidence>
<evidence type="ECO:0000256" key="5">
    <source>
        <dbReference type="ARBA" id="ARBA00023136"/>
    </source>
</evidence>
<comment type="caution">
    <text evidence="6">Lacks conserved residue(s) required for the propagation of feature annotation.</text>
</comment>
<gene>
    <name evidence="7" type="ORF">AGLY_002845</name>
</gene>
<reference evidence="7 8" key="1">
    <citation type="submission" date="2019-08" db="EMBL/GenBank/DDBJ databases">
        <title>The genome of the soybean aphid Biotype 1, its phylome, world population structure and adaptation to the North American continent.</title>
        <authorList>
            <person name="Giordano R."/>
            <person name="Donthu R.K."/>
            <person name="Hernandez A.G."/>
            <person name="Wright C.L."/>
            <person name="Zimin A.V."/>
        </authorList>
    </citation>
    <scope>NUCLEOTIDE SEQUENCE [LARGE SCALE GENOMIC DNA]</scope>
    <source>
        <tissue evidence="7">Whole aphids</tissue>
    </source>
</reference>
<comment type="function">
    <text evidence="6">Gustatory receptor which mediates acceptance or avoidance behavior, depending on its substrates.</text>
</comment>
<evidence type="ECO:0000256" key="6">
    <source>
        <dbReference type="RuleBase" id="RU363108"/>
    </source>
</evidence>
<feature type="transmembrane region" description="Helical" evidence="6">
    <location>
        <begin position="172"/>
        <end position="192"/>
    </location>
</feature>
<accession>A0A6G0U1I6</accession>
<keyword evidence="3 6" id="KW-0812">Transmembrane</keyword>
<evidence type="ECO:0000256" key="4">
    <source>
        <dbReference type="ARBA" id="ARBA00022989"/>
    </source>
</evidence>
<dbReference type="InterPro" id="IPR013604">
    <property type="entry name" value="7TM_chemorcpt"/>
</dbReference>
<dbReference type="Pfam" id="PF08395">
    <property type="entry name" value="7tm_7"/>
    <property type="match status" value="1"/>
</dbReference>
<dbReference type="EMBL" id="VYZN01000009">
    <property type="protein sequence ID" value="KAE9542934.1"/>
    <property type="molecule type" value="Genomic_DNA"/>
</dbReference>
<protein>
    <recommendedName>
        <fullName evidence="6">Gustatory receptor</fullName>
    </recommendedName>
</protein>
<keyword evidence="6" id="KW-0675">Receptor</keyword>
<feature type="transmembrane region" description="Helical" evidence="6">
    <location>
        <begin position="204"/>
        <end position="229"/>
    </location>
</feature>